<dbReference type="Proteomes" id="UP000305067">
    <property type="component" value="Unassembled WGS sequence"/>
</dbReference>
<organism evidence="2 3">
    <name type="scientific">Pterulicium gracile</name>
    <dbReference type="NCBI Taxonomy" id="1884261"/>
    <lineage>
        <taxon>Eukaryota</taxon>
        <taxon>Fungi</taxon>
        <taxon>Dikarya</taxon>
        <taxon>Basidiomycota</taxon>
        <taxon>Agaricomycotina</taxon>
        <taxon>Agaricomycetes</taxon>
        <taxon>Agaricomycetidae</taxon>
        <taxon>Agaricales</taxon>
        <taxon>Pleurotineae</taxon>
        <taxon>Pterulaceae</taxon>
        <taxon>Pterulicium</taxon>
    </lineage>
</organism>
<feature type="region of interest" description="Disordered" evidence="1">
    <location>
        <begin position="77"/>
        <end position="97"/>
    </location>
</feature>
<feature type="compositionally biased region" description="Polar residues" evidence="1">
    <location>
        <begin position="139"/>
        <end position="150"/>
    </location>
</feature>
<dbReference type="AlphaFoldDB" id="A0A5C3QDH1"/>
<name>A0A5C3QDH1_9AGAR</name>
<proteinExistence type="predicted"/>
<evidence type="ECO:0000313" key="3">
    <source>
        <dbReference type="Proteomes" id="UP000305067"/>
    </source>
</evidence>
<evidence type="ECO:0000313" key="2">
    <source>
        <dbReference type="EMBL" id="TFK99197.1"/>
    </source>
</evidence>
<feature type="compositionally biased region" description="Basic and acidic residues" evidence="1">
    <location>
        <begin position="169"/>
        <end position="180"/>
    </location>
</feature>
<accession>A0A5C3QDH1</accession>
<dbReference type="EMBL" id="ML178835">
    <property type="protein sequence ID" value="TFK99197.1"/>
    <property type="molecule type" value="Genomic_DNA"/>
</dbReference>
<keyword evidence="3" id="KW-1185">Reference proteome</keyword>
<protein>
    <submittedName>
        <fullName evidence="2">Uncharacterized protein</fullName>
    </submittedName>
</protein>
<feature type="compositionally biased region" description="Polar residues" evidence="1">
    <location>
        <begin position="79"/>
        <end position="91"/>
    </location>
</feature>
<evidence type="ECO:0000256" key="1">
    <source>
        <dbReference type="SAM" id="MobiDB-lite"/>
    </source>
</evidence>
<gene>
    <name evidence="2" type="ORF">BDV98DRAFT_188039</name>
</gene>
<reference evidence="2 3" key="1">
    <citation type="journal article" date="2019" name="Nat. Ecol. Evol.">
        <title>Megaphylogeny resolves global patterns of mushroom evolution.</title>
        <authorList>
            <person name="Varga T."/>
            <person name="Krizsan K."/>
            <person name="Foldi C."/>
            <person name="Dima B."/>
            <person name="Sanchez-Garcia M."/>
            <person name="Sanchez-Ramirez S."/>
            <person name="Szollosi G.J."/>
            <person name="Szarkandi J.G."/>
            <person name="Papp V."/>
            <person name="Albert L."/>
            <person name="Andreopoulos W."/>
            <person name="Angelini C."/>
            <person name="Antonin V."/>
            <person name="Barry K.W."/>
            <person name="Bougher N.L."/>
            <person name="Buchanan P."/>
            <person name="Buyck B."/>
            <person name="Bense V."/>
            <person name="Catcheside P."/>
            <person name="Chovatia M."/>
            <person name="Cooper J."/>
            <person name="Damon W."/>
            <person name="Desjardin D."/>
            <person name="Finy P."/>
            <person name="Geml J."/>
            <person name="Haridas S."/>
            <person name="Hughes K."/>
            <person name="Justo A."/>
            <person name="Karasinski D."/>
            <person name="Kautmanova I."/>
            <person name="Kiss B."/>
            <person name="Kocsube S."/>
            <person name="Kotiranta H."/>
            <person name="LaButti K.M."/>
            <person name="Lechner B.E."/>
            <person name="Liimatainen K."/>
            <person name="Lipzen A."/>
            <person name="Lukacs Z."/>
            <person name="Mihaltcheva S."/>
            <person name="Morgado L.N."/>
            <person name="Niskanen T."/>
            <person name="Noordeloos M.E."/>
            <person name="Ohm R.A."/>
            <person name="Ortiz-Santana B."/>
            <person name="Ovrebo C."/>
            <person name="Racz N."/>
            <person name="Riley R."/>
            <person name="Savchenko A."/>
            <person name="Shiryaev A."/>
            <person name="Soop K."/>
            <person name="Spirin V."/>
            <person name="Szebenyi C."/>
            <person name="Tomsovsky M."/>
            <person name="Tulloss R.E."/>
            <person name="Uehling J."/>
            <person name="Grigoriev I.V."/>
            <person name="Vagvolgyi C."/>
            <person name="Papp T."/>
            <person name="Martin F.M."/>
            <person name="Miettinen O."/>
            <person name="Hibbett D.S."/>
            <person name="Nagy L.G."/>
        </authorList>
    </citation>
    <scope>NUCLEOTIDE SEQUENCE [LARGE SCALE GENOMIC DNA]</scope>
    <source>
        <strain evidence="2 3">CBS 309.79</strain>
    </source>
</reference>
<sequence length="195" mass="22213">MITPHYQMNSHLPHTGTAYYQEQVYHVHGTFFPIYRVSISVLTTQLSASPPYMDYGSNAAQVLTVPYYQPQHVERLNPGANTHSIRTTTNLRPMPQLSCMPVPAQNSSLSHTRSYGSDVDQLLTMSPQPQHRSARHRPYSSSKTVDNRTNLRPMPRIQVPTPSSISSTRSEKCPRCSDDDEDLHWKIDLHTKQRV</sequence>
<feature type="region of interest" description="Disordered" evidence="1">
    <location>
        <begin position="126"/>
        <end position="180"/>
    </location>
</feature>